<name>A0ABP0MA51_9DINO</name>
<gene>
    <name evidence="2" type="ORF">SCF082_LOCUS26649</name>
</gene>
<evidence type="ECO:0000313" key="2">
    <source>
        <dbReference type="EMBL" id="CAK9047599.1"/>
    </source>
</evidence>
<evidence type="ECO:0008006" key="4">
    <source>
        <dbReference type="Google" id="ProtNLM"/>
    </source>
</evidence>
<reference evidence="2 3" key="1">
    <citation type="submission" date="2024-02" db="EMBL/GenBank/DDBJ databases">
        <authorList>
            <person name="Chen Y."/>
            <person name="Shah S."/>
            <person name="Dougan E. K."/>
            <person name="Thang M."/>
            <person name="Chan C."/>
        </authorList>
    </citation>
    <scope>NUCLEOTIDE SEQUENCE [LARGE SCALE GENOMIC DNA]</scope>
</reference>
<protein>
    <recommendedName>
        <fullName evidence="4">CSD domain-containing protein</fullName>
    </recommendedName>
</protein>
<dbReference type="Proteomes" id="UP001642464">
    <property type="component" value="Unassembled WGS sequence"/>
</dbReference>
<proteinExistence type="predicted"/>
<evidence type="ECO:0000313" key="3">
    <source>
        <dbReference type="Proteomes" id="UP001642464"/>
    </source>
</evidence>
<feature type="region of interest" description="Disordered" evidence="1">
    <location>
        <begin position="125"/>
        <end position="147"/>
    </location>
</feature>
<accession>A0ABP0MA51</accession>
<keyword evidence="3" id="KW-1185">Reference proteome</keyword>
<evidence type="ECO:0000256" key="1">
    <source>
        <dbReference type="SAM" id="MobiDB-lite"/>
    </source>
</evidence>
<organism evidence="2 3">
    <name type="scientific">Durusdinium trenchii</name>
    <dbReference type="NCBI Taxonomy" id="1381693"/>
    <lineage>
        <taxon>Eukaryota</taxon>
        <taxon>Sar</taxon>
        <taxon>Alveolata</taxon>
        <taxon>Dinophyceae</taxon>
        <taxon>Suessiales</taxon>
        <taxon>Symbiodiniaceae</taxon>
        <taxon>Durusdinium</taxon>
    </lineage>
</organism>
<sequence>MDLYFHGRDMDEASQGLLMLVGGAGLANCIATCRVEARADGRWNGRNVSLLESGVQMLDGMKMAGMIRYFYDYKGFGFINVTGNPIDIYFQGDVGPDAQMRCEEMGPVGTVVWFTVYAQTDSRALDRTGDSPSMDYGGGKGCGKGKSSLPKVEKQIIPGCELVGRLKSYNAVAW</sequence>
<dbReference type="EMBL" id="CAXAMM010020280">
    <property type="protein sequence ID" value="CAK9047599.1"/>
    <property type="molecule type" value="Genomic_DNA"/>
</dbReference>
<comment type="caution">
    <text evidence="2">The sequence shown here is derived from an EMBL/GenBank/DDBJ whole genome shotgun (WGS) entry which is preliminary data.</text>
</comment>